<feature type="region of interest" description="Disordered" evidence="1">
    <location>
        <begin position="1"/>
        <end position="21"/>
    </location>
</feature>
<dbReference type="Proteomes" id="UP000288805">
    <property type="component" value="Unassembled WGS sequence"/>
</dbReference>
<evidence type="ECO:0000256" key="1">
    <source>
        <dbReference type="SAM" id="MobiDB-lite"/>
    </source>
</evidence>
<accession>A0A438I9Q8</accession>
<comment type="caution">
    <text evidence="2">The sequence shown here is derived from an EMBL/GenBank/DDBJ whole genome shotgun (WGS) entry which is preliminary data.</text>
</comment>
<evidence type="ECO:0000313" key="3">
    <source>
        <dbReference type="Proteomes" id="UP000288805"/>
    </source>
</evidence>
<reference evidence="2 3" key="1">
    <citation type="journal article" date="2018" name="PLoS Genet.">
        <title>Population sequencing reveals clonal diversity and ancestral inbreeding in the grapevine cultivar Chardonnay.</title>
        <authorList>
            <person name="Roach M.J."/>
            <person name="Johnson D.L."/>
            <person name="Bohlmann J."/>
            <person name="van Vuuren H.J."/>
            <person name="Jones S.J."/>
            <person name="Pretorius I.S."/>
            <person name="Schmidt S.A."/>
            <person name="Borneman A.R."/>
        </authorList>
    </citation>
    <scope>NUCLEOTIDE SEQUENCE [LARGE SCALE GENOMIC DNA]</scope>
    <source>
        <strain evidence="3">cv. Chardonnay</strain>
        <tissue evidence="2">Leaf</tissue>
    </source>
</reference>
<feature type="compositionally biased region" description="Polar residues" evidence="1">
    <location>
        <begin position="1"/>
        <end position="13"/>
    </location>
</feature>
<dbReference type="EMBL" id="QGNW01000129">
    <property type="protein sequence ID" value="RVW93409.1"/>
    <property type="molecule type" value="Genomic_DNA"/>
</dbReference>
<proteinExistence type="predicted"/>
<evidence type="ECO:0000313" key="2">
    <source>
        <dbReference type="EMBL" id="RVW93409.1"/>
    </source>
</evidence>
<protein>
    <submittedName>
        <fullName evidence="2">Uncharacterized protein</fullName>
    </submittedName>
</protein>
<dbReference type="AlphaFoldDB" id="A0A438I9Q8"/>
<gene>
    <name evidence="2" type="ORF">CK203_035071</name>
</gene>
<name>A0A438I9Q8_VITVI</name>
<sequence length="277" mass="30745">MQVTWSDTESCQSSEKESNTSEECTNFTAFMASVIKEPLKKEVLSESCEVSKSCEVSDSDGDEISFDSAYEALYKECLSLKQEQVEWKASKRSLINENENQVCKNELSLRKEESHLNSKELSDLINSQMKSFDKRGLGFVDETTTPSSGNRSFLTNFIEFDGRNVTFGDGNIASVKGKDTICAPDIPNLEEVANKEVIKGIPRLGKPSNPIYGSVVSLLCFCSLVLMFSRRFGNGSGVVPFVYNGSCRKELAFHGVVGTAYNLFDEIPFRDMGSWNA</sequence>
<organism evidence="2 3">
    <name type="scientific">Vitis vinifera</name>
    <name type="common">Grape</name>
    <dbReference type="NCBI Taxonomy" id="29760"/>
    <lineage>
        <taxon>Eukaryota</taxon>
        <taxon>Viridiplantae</taxon>
        <taxon>Streptophyta</taxon>
        <taxon>Embryophyta</taxon>
        <taxon>Tracheophyta</taxon>
        <taxon>Spermatophyta</taxon>
        <taxon>Magnoliopsida</taxon>
        <taxon>eudicotyledons</taxon>
        <taxon>Gunneridae</taxon>
        <taxon>Pentapetalae</taxon>
        <taxon>rosids</taxon>
        <taxon>Vitales</taxon>
        <taxon>Vitaceae</taxon>
        <taxon>Viteae</taxon>
        <taxon>Vitis</taxon>
    </lineage>
</organism>